<comment type="caution">
    <text evidence="5">The sequence shown here is derived from an EMBL/GenBank/DDBJ whole genome shotgun (WGS) entry which is preliminary data.</text>
</comment>
<dbReference type="EMBL" id="STGU01000001">
    <property type="protein sequence ID" value="THV39305.1"/>
    <property type="molecule type" value="Genomic_DNA"/>
</dbReference>
<dbReference type="GO" id="GO:0003677">
    <property type="term" value="F:DNA binding"/>
    <property type="evidence" value="ECO:0007669"/>
    <property type="project" value="UniProtKB-KW"/>
</dbReference>
<evidence type="ECO:0000259" key="4">
    <source>
        <dbReference type="PROSITE" id="PS50043"/>
    </source>
</evidence>
<dbReference type="InterPro" id="IPR000792">
    <property type="entry name" value="Tscrpt_reg_LuxR_C"/>
</dbReference>
<protein>
    <submittedName>
        <fullName evidence="5">LuxR family transcriptional regulator</fullName>
    </submittedName>
</protein>
<keyword evidence="2" id="KW-0238">DNA-binding</keyword>
<evidence type="ECO:0000313" key="6">
    <source>
        <dbReference type="Proteomes" id="UP000307378"/>
    </source>
</evidence>
<evidence type="ECO:0000256" key="3">
    <source>
        <dbReference type="ARBA" id="ARBA00023163"/>
    </source>
</evidence>
<evidence type="ECO:0000256" key="1">
    <source>
        <dbReference type="ARBA" id="ARBA00023015"/>
    </source>
</evidence>
<dbReference type="RefSeq" id="WP_113458430.1">
    <property type="nucleotide sequence ID" value="NZ_STGU01000001.1"/>
</dbReference>
<dbReference type="Pfam" id="PF00196">
    <property type="entry name" value="GerE"/>
    <property type="match status" value="1"/>
</dbReference>
<dbReference type="SUPFAM" id="SSF46894">
    <property type="entry name" value="C-terminal effector domain of the bipartite response regulators"/>
    <property type="match status" value="1"/>
</dbReference>
<dbReference type="SUPFAM" id="SSF75516">
    <property type="entry name" value="Pheromone-binding domain of LuxR-like quorum-sensing transcription factors"/>
    <property type="match status" value="1"/>
</dbReference>
<dbReference type="Gene3D" id="1.10.10.10">
    <property type="entry name" value="Winged helix-like DNA-binding domain superfamily/Winged helix DNA-binding domain"/>
    <property type="match status" value="1"/>
</dbReference>
<evidence type="ECO:0000256" key="2">
    <source>
        <dbReference type="ARBA" id="ARBA00023125"/>
    </source>
</evidence>
<proteinExistence type="predicted"/>
<dbReference type="InterPro" id="IPR036693">
    <property type="entry name" value="TF_LuxR_autoind-bd_dom_sf"/>
</dbReference>
<dbReference type="Proteomes" id="UP000307378">
    <property type="component" value="Unassembled WGS sequence"/>
</dbReference>
<dbReference type="SMART" id="SM00421">
    <property type="entry name" value="HTH_LUXR"/>
    <property type="match status" value="1"/>
</dbReference>
<accession>A0A4S8Q9B8</accession>
<sequence length="246" mass="27126">MFRPTDVTSGHSLGDGPAVFQSEALSTGSWGRELFSLGRAYGFRHCLLARFPKADSPEFSANLIVCTWPDELRLGYEAAEVYAGSQLVARIKQSILPIYSEDNLFLGTAGSEARQPVAPLFQNFDLGASLAYSLYDRNQTQYILVFSGRATEPERQQIASLQLSAMELLDAGVEALVPRLGPKEKLSAREIECLRWSAAGKSSDEIAIILDISSHTVVSYLKSAMRKLEAVNRMQAVARACRYRLL</sequence>
<keyword evidence="3" id="KW-0804">Transcription</keyword>
<dbReference type="PROSITE" id="PS00622">
    <property type="entry name" value="HTH_LUXR_1"/>
    <property type="match status" value="1"/>
</dbReference>
<dbReference type="PANTHER" id="PTHR44688">
    <property type="entry name" value="DNA-BINDING TRANSCRIPTIONAL ACTIVATOR DEVR_DOSR"/>
    <property type="match status" value="1"/>
</dbReference>
<dbReference type="CDD" id="cd06170">
    <property type="entry name" value="LuxR_C_like"/>
    <property type="match status" value="1"/>
</dbReference>
<dbReference type="Gene3D" id="3.30.450.80">
    <property type="entry name" value="Transcription factor LuxR-like, autoinducer-binding domain"/>
    <property type="match status" value="1"/>
</dbReference>
<dbReference type="AlphaFoldDB" id="A0A4S8Q9B8"/>
<dbReference type="InterPro" id="IPR016032">
    <property type="entry name" value="Sig_transdc_resp-reg_C-effctor"/>
</dbReference>
<evidence type="ECO:0000313" key="5">
    <source>
        <dbReference type="EMBL" id="THV39305.1"/>
    </source>
</evidence>
<dbReference type="PANTHER" id="PTHR44688:SF16">
    <property type="entry name" value="DNA-BINDING TRANSCRIPTIONAL ACTIVATOR DEVR_DOSR"/>
    <property type="match status" value="1"/>
</dbReference>
<feature type="domain" description="HTH luxR-type" evidence="4">
    <location>
        <begin position="179"/>
        <end position="244"/>
    </location>
</feature>
<dbReference type="InterPro" id="IPR005143">
    <property type="entry name" value="TF_LuxR_autoind-bd_dom"/>
</dbReference>
<dbReference type="InterPro" id="IPR036388">
    <property type="entry name" value="WH-like_DNA-bd_sf"/>
</dbReference>
<name>A0A4S8Q9B8_9HYPH</name>
<reference evidence="5 6" key="1">
    <citation type="submission" date="2019-04" db="EMBL/GenBank/DDBJ databases">
        <title>genome sequence of strain W3.</title>
        <authorList>
            <person name="Gao J."/>
            <person name="Sun J."/>
        </authorList>
    </citation>
    <scope>NUCLEOTIDE SEQUENCE [LARGE SCALE GENOMIC DNA]</scope>
    <source>
        <strain evidence="5 6">W3</strain>
    </source>
</reference>
<gene>
    <name evidence="5" type="ORF">FAA86_02785</name>
</gene>
<organism evidence="5 6">
    <name type="scientific">Rhizobium rosettiformans W3</name>
    <dbReference type="NCBI Taxonomy" id="538378"/>
    <lineage>
        <taxon>Bacteria</taxon>
        <taxon>Pseudomonadati</taxon>
        <taxon>Pseudomonadota</taxon>
        <taxon>Alphaproteobacteria</taxon>
        <taxon>Hyphomicrobiales</taxon>
        <taxon>Rhizobiaceae</taxon>
        <taxon>Rhizobium/Agrobacterium group</taxon>
        <taxon>Rhizobium</taxon>
    </lineage>
</organism>
<dbReference type="PROSITE" id="PS50043">
    <property type="entry name" value="HTH_LUXR_2"/>
    <property type="match status" value="1"/>
</dbReference>
<dbReference type="Pfam" id="PF03472">
    <property type="entry name" value="Autoind_bind"/>
    <property type="match status" value="1"/>
</dbReference>
<dbReference type="PRINTS" id="PR00038">
    <property type="entry name" value="HTHLUXR"/>
</dbReference>
<dbReference type="GO" id="GO:0006355">
    <property type="term" value="P:regulation of DNA-templated transcription"/>
    <property type="evidence" value="ECO:0007669"/>
    <property type="project" value="InterPro"/>
</dbReference>
<keyword evidence="1" id="KW-0805">Transcription regulation</keyword>